<dbReference type="InterPro" id="IPR007159">
    <property type="entry name" value="SpoVT-AbrB_dom"/>
</dbReference>
<evidence type="ECO:0000256" key="5">
    <source>
        <dbReference type="ARBA" id="ARBA00023125"/>
    </source>
</evidence>
<evidence type="ECO:0000256" key="2">
    <source>
        <dbReference type="ARBA" id="ARBA00022490"/>
    </source>
</evidence>
<dbReference type="CDD" id="cd16320">
    <property type="entry name" value="MraZ_N"/>
    <property type="match status" value="1"/>
</dbReference>
<feature type="region of interest" description="Disordered" evidence="8">
    <location>
        <begin position="1"/>
        <end position="54"/>
    </location>
</feature>
<evidence type="ECO:0000259" key="9">
    <source>
        <dbReference type="PROSITE" id="PS51740"/>
    </source>
</evidence>
<dbReference type="InterPro" id="IPR035644">
    <property type="entry name" value="MraZ_C"/>
</dbReference>
<evidence type="ECO:0000313" key="11">
    <source>
        <dbReference type="Proteomes" id="UP000800981"/>
    </source>
</evidence>
<dbReference type="InterPro" id="IPR020603">
    <property type="entry name" value="MraZ_dom"/>
</dbReference>
<evidence type="ECO:0000256" key="6">
    <source>
        <dbReference type="ARBA" id="ARBA00023163"/>
    </source>
</evidence>
<comment type="similarity">
    <text evidence="7">Belongs to the MraZ family.</text>
</comment>
<keyword evidence="2 7" id="KW-0963">Cytoplasm</keyword>
<dbReference type="Pfam" id="PF02381">
    <property type="entry name" value="MraZ"/>
    <property type="match status" value="2"/>
</dbReference>
<dbReference type="PROSITE" id="PS51740">
    <property type="entry name" value="SPOVT_ABRB"/>
    <property type="match status" value="2"/>
</dbReference>
<reference evidence="10 11" key="1">
    <citation type="submission" date="2020-03" db="EMBL/GenBank/DDBJ databases">
        <title>Two novel Motilibacter sp.</title>
        <authorList>
            <person name="Liu S."/>
        </authorList>
    </citation>
    <scope>NUCLEOTIDE SEQUENCE [LARGE SCALE GENOMIC DNA]</scope>
    <source>
        <strain evidence="10 11">E257</strain>
    </source>
</reference>
<protein>
    <recommendedName>
        <fullName evidence="1 7">Transcriptional regulator MraZ</fullName>
    </recommendedName>
</protein>
<evidence type="ECO:0000256" key="4">
    <source>
        <dbReference type="ARBA" id="ARBA00023015"/>
    </source>
</evidence>
<name>A0ABX0GRG7_9ACTN</name>
<keyword evidence="4 7" id="KW-0805">Transcription regulation</keyword>
<keyword evidence="5 7" id="KW-0238">DNA-binding</keyword>
<keyword evidence="6 7" id="KW-0804">Transcription</keyword>
<evidence type="ECO:0000256" key="1">
    <source>
        <dbReference type="ARBA" id="ARBA00013860"/>
    </source>
</evidence>
<proteinExistence type="inferred from homology"/>
<accession>A0ABX0GRG7</accession>
<evidence type="ECO:0000256" key="7">
    <source>
        <dbReference type="HAMAP-Rule" id="MF_01008"/>
    </source>
</evidence>
<comment type="caution">
    <text evidence="10">The sequence shown here is derived from an EMBL/GenBank/DDBJ whole genome shotgun (WGS) entry which is preliminary data.</text>
</comment>
<evidence type="ECO:0000256" key="3">
    <source>
        <dbReference type="ARBA" id="ARBA00022737"/>
    </source>
</evidence>
<evidence type="ECO:0000256" key="8">
    <source>
        <dbReference type="SAM" id="MobiDB-lite"/>
    </source>
</evidence>
<dbReference type="InterPro" id="IPR037914">
    <property type="entry name" value="SpoVT-AbrB_sf"/>
</dbReference>
<dbReference type="SUPFAM" id="SSF89447">
    <property type="entry name" value="AbrB/MazE/MraZ-like"/>
    <property type="match status" value="1"/>
</dbReference>
<gene>
    <name evidence="7 10" type="primary">mraZ</name>
    <name evidence="10" type="ORF">G9H71_00730</name>
</gene>
<dbReference type="InterPro" id="IPR003444">
    <property type="entry name" value="MraZ"/>
</dbReference>
<keyword evidence="11" id="KW-1185">Reference proteome</keyword>
<feature type="domain" description="SpoVT-AbrB" evidence="9">
    <location>
        <begin position="228"/>
        <end position="271"/>
    </location>
</feature>
<dbReference type="EMBL" id="JAANNP010000001">
    <property type="protein sequence ID" value="NHC12305.1"/>
    <property type="molecule type" value="Genomic_DNA"/>
</dbReference>
<dbReference type="InterPro" id="IPR035642">
    <property type="entry name" value="MraZ_N"/>
</dbReference>
<comment type="subcellular location">
    <subcellularLocation>
        <location evidence="7">Cytoplasm</location>
        <location evidence="7">Nucleoid</location>
    </subcellularLocation>
</comment>
<evidence type="ECO:0000313" key="10">
    <source>
        <dbReference type="EMBL" id="NHC12305.1"/>
    </source>
</evidence>
<dbReference type="PANTHER" id="PTHR34701">
    <property type="entry name" value="TRANSCRIPTIONAL REGULATOR MRAZ"/>
    <property type="match status" value="1"/>
</dbReference>
<dbReference type="Proteomes" id="UP000800981">
    <property type="component" value="Unassembled WGS sequence"/>
</dbReference>
<dbReference type="Gene3D" id="3.40.1550.20">
    <property type="entry name" value="Transcriptional regulator MraZ domain"/>
    <property type="match status" value="1"/>
</dbReference>
<feature type="region of interest" description="Disordered" evidence="8">
    <location>
        <begin position="75"/>
        <end position="151"/>
    </location>
</feature>
<dbReference type="InterPro" id="IPR038619">
    <property type="entry name" value="MraZ_sf"/>
</dbReference>
<dbReference type="CDD" id="cd16321">
    <property type="entry name" value="MraZ_C"/>
    <property type="match status" value="1"/>
</dbReference>
<keyword evidence="3" id="KW-0677">Repeat</keyword>
<sequence>MEPRRTGRAGPAHNSRRTSSPSIRAPHIGGTSVPSRTASPTNERHSLLPPPTAAIPAYVCPGAQGVLPHCDQPSRWPPGGFRRGARTHAIAGPRPRSGPATRVGERERRGGSGGAVWSRVGHHGGTGSDEGASGERNPRSGSSPRGGGGVEPLFLGTHTPRLDEKGRLFLPAKFREGLAEGLVMTKGQEGCVTVWPVEQFRRVADAMAARPFTERESRVLQRLFLSDAVDDVPDKQGRVTVPPVLRQHAGLDRDVVVVGMNKRVEIWDATRWREFQEQEAESFERLAEEVLPGLL</sequence>
<feature type="compositionally biased region" description="Polar residues" evidence="8">
    <location>
        <begin position="32"/>
        <end position="41"/>
    </location>
</feature>
<dbReference type="NCBIfam" id="TIGR00242">
    <property type="entry name" value="division/cell wall cluster transcriptional repressor MraZ"/>
    <property type="match status" value="1"/>
</dbReference>
<dbReference type="PANTHER" id="PTHR34701:SF1">
    <property type="entry name" value="TRANSCRIPTIONAL REGULATOR MRAZ"/>
    <property type="match status" value="1"/>
</dbReference>
<feature type="domain" description="SpoVT-AbrB" evidence="9">
    <location>
        <begin position="157"/>
        <end position="199"/>
    </location>
</feature>
<dbReference type="HAMAP" id="MF_01008">
    <property type="entry name" value="MraZ"/>
    <property type="match status" value="1"/>
</dbReference>
<organism evidence="10 11">
    <name type="scientific">Motilibacter deserti</name>
    <dbReference type="NCBI Taxonomy" id="2714956"/>
    <lineage>
        <taxon>Bacteria</taxon>
        <taxon>Bacillati</taxon>
        <taxon>Actinomycetota</taxon>
        <taxon>Actinomycetes</taxon>
        <taxon>Motilibacterales</taxon>
        <taxon>Motilibacteraceae</taxon>
        <taxon>Motilibacter</taxon>
    </lineage>
</organism>
<comment type="subunit">
    <text evidence="7">Forms oligomers.</text>
</comment>